<name>A0A3P7LR91_DIBLA</name>
<dbReference type="AlphaFoldDB" id="A0A3P7LR91"/>
<gene>
    <name evidence="3" type="ORF">DILT_LOCUS4572</name>
</gene>
<dbReference type="EMBL" id="UYRU01045705">
    <property type="protein sequence ID" value="VDN08741.1"/>
    <property type="molecule type" value="Genomic_DNA"/>
</dbReference>
<dbReference type="Pfam" id="PF13602">
    <property type="entry name" value="ADH_zinc_N_2"/>
    <property type="match status" value="1"/>
</dbReference>
<dbReference type="OrthoDB" id="203908at2759"/>
<evidence type="ECO:0000313" key="4">
    <source>
        <dbReference type="Proteomes" id="UP000281553"/>
    </source>
</evidence>
<evidence type="ECO:0000313" key="3">
    <source>
        <dbReference type="EMBL" id="VDN08741.1"/>
    </source>
</evidence>
<dbReference type="Gene3D" id="3.90.180.10">
    <property type="entry name" value="Medium-chain alcohol dehydrogenases, catalytic domain"/>
    <property type="match status" value="1"/>
</dbReference>
<proteinExistence type="predicted"/>
<dbReference type="PANTHER" id="PTHR44054:SF1">
    <property type="entry name" value="SYNAPTIC VESICLE MEMBRANE PROTEIN VAT-1 HOMOLOG"/>
    <property type="match status" value="1"/>
</dbReference>
<evidence type="ECO:0000256" key="1">
    <source>
        <dbReference type="ARBA" id="ARBA00023002"/>
    </source>
</evidence>
<organism evidence="3 4">
    <name type="scientific">Dibothriocephalus latus</name>
    <name type="common">Fish tapeworm</name>
    <name type="synonym">Diphyllobothrium latum</name>
    <dbReference type="NCBI Taxonomy" id="60516"/>
    <lineage>
        <taxon>Eukaryota</taxon>
        <taxon>Metazoa</taxon>
        <taxon>Spiralia</taxon>
        <taxon>Lophotrochozoa</taxon>
        <taxon>Platyhelminthes</taxon>
        <taxon>Cestoda</taxon>
        <taxon>Eucestoda</taxon>
        <taxon>Diphyllobothriidea</taxon>
        <taxon>Diphyllobothriidae</taxon>
        <taxon>Dibothriocephalus</taxon>
    </lineage>
</organism>
<feature type="region of interest" description="Disordered" evidence="2">
    <location>
        <begin position="82"/>
        <end position="113"/>
    </location>
</feature>
<dbReference type="InterPro" id="IPR052100">
    <property type="entry name" value="SV-ATPase_mito-regulator"/>
</dbReference>
<dbReference type="PANTHER" id="PTHR44054">
    <property type="entry name" value="SYNAPTIC VESICLE MEMBRANE PROTEIN VAT-1 HOMOLOG-LIKE"/>
    <property type="match status" value="1"/>
</dbReference>
<dbReference type="Proteomes" id="UP000281553">
    <property type="component" value="Unassembled WGS sequence"/>
</dbReference>
<sequence length="113" mass="13004">MDRINPLKLQEESKVLGGFSLRSLIFRQHAQLSTIFEAWQELTKLFSEKKIEPIVDSVWCFEEVKEAMQKLQERHNIGKVVLNPKLQPKAPEPEAKTAENAEEAKTENKEATN</sequence>
<dbReference type="GO" id="GO:0016491">
    <property type="term" value="F:oxidoreductase activity"/>
    <property type="evidence" value="ECO:0007669"/>
    <property type="project" value="UniProtKB-KW"/>
</dbReference>
<dbReference type="Gene3D" id="3.40.50.720">
    <property type="entry name" value="NAD(P)-binding Rossmann-like Domain"/>
    <property type="match status" value="1"/>
</dbReference>
<reference evidence="3 4" key="1">
    <citation type="submission" date="2018-11" db="EMBL/GenBank/DDBJ databases">
        <authorList>
            <consortium name="Pathogen Informatics"/>
        </authorList>
    </citation>
    <scope>NUCLEOTIDE SEQUENCE [LARGE SCALE GENOMIC DNA]</scope>
</reference>
<accession>A0A3P7LR91</accession>
<evidence type="ECO:0000256" key="2">
    <source>
        <dbReference type="SAM" id="MobiDB-lite"/>
    </source>
</evidence>
<protein>
    <recommendedName>
        <fullName evidence="5">Alcohol dehydrogenase-like C-terminal domain-containing protein</fullName>
    </recommendedName>
</protein>
<feature type="compositionally biased region" description="Basic and acidic residues" evidence="2">
    <location>
        <begin position="91"/>
        <end position="113"/>
    </location>
</feature>
<evidence type="ECO:0008006" key="5">
    <source>
        <dbReference type="Google" id="ProtNLM"/>
    </source>
</evidence>
<keyword evidence="4" id="KW-1185">Reference proteome</keyword>
<keyword evidence="1" id="KW-0560">Oxidoreductase</keyword>